<sequence>MLSFLMLHRCTRHPDLFILFEVGLFIGTGVLAGHWDLELSVYKPRYRKFDARTKLTKVVKWEPEGYPLDLFFDACPKEHYGMPQTKDCGGYGQEKSLCQAGGPIYFLVESESTRPPSQKAIALINASCHDCQQGNCVPVKYHLRDPWDPKWLKGYWLQVRIIPSRTSYWKGPYCTMLIKKGWTTISTPSSVEDGPSLKLLKNFRTSQTNYTGIDMVQTINSTHRLLLAADPRLASDCWICAPLSQISYQALGITVNNMMARNPTSGVSTLLIEEPTEAIGNSTCLLGNKLHLNATCKCASITVYRGNVSAPEGTFFLCGDGVYRVFSSQNPWTLCFRNFNSQVVSLHPN</sequence>
<gene>
    <name evidence="2" type="primary">LOC110350283</name>
</gene>
<dbReference type="Proteomes" id="UP000694906">
    <property type="component" value="Unplaced"/>
</dbReference>
<protein>
    <submittedName>
        <fullName evidence="2">Endogenous retrovirus group S71 member 1 Env polyprotein-like</fullName>
    </submittedName>
</protein>
<dbReference type="AlphaFoldDB" id="A0AAX6TCL3"/>
<reference evidence="2" key="1">
    <citation type="submission" date="2025-08" db="UniProtKB">
        <authorList>
            <consortium name="RefSeq"/>
        </authorList>
    </citation>
    <scope>IDENTIFICATION</scope>
</reference>
<name>A0AAX6TCL3_HETGA</name>
<evidence type="ECO:0000313" key="1">
    <source>
        <dbReference type="Proteomes" id="UP000694906"/>
    </source>
</evidence>
<dbReference type="Pfam" id="PF00429">
    <property type="entry name" value="TLV_coat"/>
    <property type="match status" value="1"/>
</dbReference>
<keyword evidence="1" id="KW-1185">Reference proteome</keyword>
<accession>A0AAX6TCL3</accession>
<organism evidence="1 2">
    <name type="scientific">Heterocephalus glaber</name>
    <name type="common">Naked mole rat</name>
    <dbReference type="NCBI Taxonomy" id="10181"/>
    <lineage>
        <taxon>Eukaryota</taxon>
        <taxon>Metazoa</taxon>
        <taxon>Chordata</taxon>
        <taxon>Craniata</taxon>
        <taxon>Vertebrata</taxon>
        <taxon>Euteleostomi</taxon>
        <taxon>Mammalia</taxon>
        <taxon>Eutheria</taxon>
        <taxon>Euarchontoglires</taxon>
        <taxon>Glires</taxon>
        <taxon>Rodentia</taxon>
        <taxon>Hystricomorpha</taxon>
        <taxon>Bathyergidae</taxon>
        <taxon>Heterocephalus</taxon>
    </lineage>
</organism>
<dbReference type="InterPro" id="IPR018154">
    <property type="entry name" value="TLV/ENV_coat_polyprotein"/>
</dbReference>
<dbReference type="RefSeq" id="XP_021118214.1">
    <property type="nucleotide sequence ID" value="XM_021262555.1"/>
</dbReference>
<evidence type="ECO:0000313" key="2">
    <source>
        <dbReference type="RefSeq" id="XP_021118214.1"/>
    </source>
</evidence>
<dbReference type="GeneID" id="110350283"/>
<proteinExistence type="predicted"/>